<dbReference type="SUPFAM" id="SSF56436">
    <property type="entry name" value="C-type lectin-like"/>
    <property type="match status" value="2"/>
</dbReference>
<accession>A0A914CMQ4</accession>
<dbReference type="PROSITE" id="PS00615">
    <property type="entry name" value="C_TYPE_LECTIN_1"/>
    <property type="match status" value="1"/>
</dbReference>
<dbReference type="InterPro" id="IPR001304">
    <property type="entry name" value="C-type_lectin-like"/>
</dbReference>
<organism evidence="3 4">
    <name type="scientific">Acrobeloides nanus</name>
    <dbReference type="NCBI Taxonomy" id="290746"/>
    <lineage>
        <taxon>Eukaryota</taxon>
        <taxon>Metazoa</taxon>
        <taxon>Ecdysozoa</taxon>
        <taxon>Nematoda</taxon>
        <taxon>Chromadorea</taxon>
        <taxon>Rhabditida</taxon>
        <taxon>Tylenchina</taxon>
        <taxon>Cephalobomorpha</taxon>
        <taxon>Cephaloboidea</taxon>
        <taxon>Cephalobidae</taxon>
        <taxon>Acrobeloides</taxon>
    </lineage>
</organism>
<dbReference type="Proteomes" id="UP000887540">
    <property type="component" value="Unplaced"/>
</dbReference>
<dbReference type="InterPro" id="IPR050111">
    <property type="entry name" value="C-type_lectin/snaclec_domain"/>
</dbReference>
<dbReference type="CDD" id="cd00037">
    <property type="entry name" value="CLECT"/>
    <property type="match status" value="2"/>
</dbReference>
<evidence type="ECO:0000313" key="3">
    <source>
        <dbReference type="Proteomes" id="UP000887540"/>
    </source>
</evidence>
<keyword evidence="1" id="KW-1015">Disulfide bond</keyword>
<dbReference type="Gene3D" id="3.10.100.10">
    <property type="entry name" value="Mannose-Binding Protein A, subunit A"/>
    <property type="match status" value="2"/>
</dbReference>
<protein>
    <submittedName>
        <fullName evidence="4">C-type lectin domain-containing protein</fullName>
    </submittedName>
</protein>
<proteinExistence type="predicted"/>
<evidence type="ECO:0000259" key="2">
    <source>
        <dbReference type="PROSITE" id="PS50041"/>
    </source>
</evidence>
<name>A0A914CMQ4_9BILA</name>
<reference evidence="4" key="1">
    <citation type="submission" date="2022-11" db="UniProtKB">
        <authorList>
            <consortium name="WormBaseParasite"/>
        </authorList>
    </citation>
    <scope>IDENTIFICATION</scope>
</reference>
<feature type="domain" description="C-type lectin" evidence="2">
    <location>
        <begin position="38"/>
        <end position="154"/>
    </location>
</feature>
<dbReference type="WBParaSite" id="ACRNAN_scaffold12307.g16835.t1">
    <property type="protein sequence ID" value="ACRNAN_scaffold12307.g16835.t1"/>
    <property type="gene ID" value="ACRNAN_scaffold12307.g16835"/>
</dbReference>
<dbReference type="Pfam" id="PF00059">
    <property type="entry name" value="Lectin_C"/>
    <property type="match status" value="1"/>
</dbReference>
<dbReference type="PANTHER" id="PTHR22803">
    <property type="entry name" value="MANNOSE, PHOSPHOLIPASE, LECTIN RECEPTOR RELATED"/>
    <property type="match status" value="1"/>
</dbReference>
<evidence type="ECO:0000313" key="4">
    <source>
        <dbReference type="WBParaSite" id="ACRNAN_scaffold12307.g16835.t1"/>
    </source>
</evidence>
<dbReference type="InterPro" id="IPR018378">
    <property type="entry name" value="C-type_lectin_CS"/>
</dbReference>
<dbReference type="PROSITE" id="PS50041">
    <property type="entry name" value="C_TYPE_LECTIN_2"/>
    <property type="match status" value="1"/>
</dbReference>
<dbReference type="InterPro" id="IPR016187">
    <property type="entry name" value="CTDL_fold"/>
</dbReference>
<dbReference type="InterPro" id="IPR016186">
    <property type="entry name" value="C-type_lectin-like/link_sf"/>
</dbReference>
<evidence type="ECO:0000256" key="1">
    <source>
        <dbReference type="ARBA" id="ARBA00023157"/>
    </source>
</evidence>
<dbReference type="AlphaFoldDB" id="A0A914CMQ4"/>
<dbReference type="SMART" id="SM00034">
    <property type="entry name" value="CLECT"/>
    <property type="match status" value="1"/>
</dbReference>
<keyword evidence="3" id="KW-1185">Reference proteome</keyword>
<sequence length="247" mass="27713">MIGDVAPKLFALFGSANHYERFLPKILSDCPSGSVQSSNGNCYQLIFTPRTWYQAESDCVANGGHLASITNAFTNSYLLQLGDKFFNSNDYWIGGTSNFLGGNWSWSDYKPFGYTNWAFGYPNINAVGFCASQRLNDGLWMDGVCTQQKQYICEFMPNTTVTCPSCPDGWFYSSSSNKCYKGETLYLKWSAALKHCQTKYNATLPSIHSDIENLLVARIMDVAIVLYWMQAMQHGGPKIVMITKIML</sequence>